<evidence type="ECO:0000256" key="5">
    <source>
        <dbReference type="PIRSR" id="PIRSR606710-2"/>
    </source>
</evidence>
<dbReference type="GO" id="GO:0005975">
    <property type="term" value="P:carbohydrate metabolic process"/>
    <property type="evidence" value="ECO:0007669"/>
    <property type="project" value="InterPro"/>
</dbReference>
<dbReference type="InterPro" id="IPR041542">
    <property type="entry name" value="GH43_C2"/>
</dbReference>
<dbReference type="InterPro" id="IPR051795">
    <property type="entry name" value="Glycosyl_Hydrlase_43"/>
</dbReference>
<evidence type="ECO:0000256" key="4">
    <source>
        <dbReference type="PIRSR" id="PIRSR606710-1"/>
    </source>
</evidence>
<evidence type="ECO:0000313" key="8">
    <source>
        <dbReference type="EMBL" id="GGH60070.1"/>
    </source>
</evidence>
<dbReference type="InterPro" id="IPR006710">
    <property type="entry name" value="Glyco_hydro_43"/>
</dbReference>
<dbReference type="Gene3D" id="2.115.10.20">
    <property type="entry name" value="Glycosyl hydrolase domain, family 43"/>
    <property type="match status" value="1"/>
</dbReference>
<dbReference type="GO" id="GO:0004553">
    <property type="term" value="F:hydrolase activity, hydrolyzing O-glycosyl compounds"/>
    <property type="evidence" value="ECO:0007669"/>
    <property type="project" value="InterPro"/>
</dbReference>
<keyword evidence="9" id="KW-1185">Reference proteome</keyword>
<dbReference type="AlphaFoldDB" id="A0A917MS41"/>
<dbReference type="Pfam" id="PF17851">
    <property type="entry name" value="GH43_C2"/>
    <property type="match status" value="1"/>
</dbReference>
<accession>A0A917MS41</accession>
<evidence type="ECO:0000256" key="3">
    <source>
        <dbReference type="ARBA" id="ARBA00023295"/>
    </source>
</evidence>
<gene>
    <name evidence="8" type="primary">xylB</name>
    <name evidence="8" type="ORF">GCM10011379_07510</name>
</gene>
<comment type="similarity">
    <text evidence="1 6">Belongs to the glycosyl hydrolase 43 family.</text>
</comment>
<feature type="domain" description="Beta-xylosidase C-terminal Concanavalin A-like" evidence="7">
    <location>
        <begin position="355"/>
        <end position="552"/>
    </location>
</feature>
<dbReference type="PANTHER" id="PTHR42812">
    <property type="entry name" value="BETA-XYLOSIDASE"/>
    <property type="match status" value="1"/>
</dbReference>
<reference evidence="8" key="1">
    <citation type="journal article" date="2014" name="Int. J. Syst. Evol. Microbiol.">
        <title>Complete genome sequence of Corynebacterium casei LMG S-19264T (=DSM 44701T), isolated from a smear-ripened cheese.</title>
        <authorList>
            <consortium name="US DOE Joint Genome Institute (JGI-PGF)"/>
            <person name="Walter F."/>
            <person name="Albersmeier A."/>
            <person name="Kalinowski J."/>
            <person name="Ruckert C."/>
        </authorList>
    </citation>
    <scope>NUCLEOTIDE SEQUENCE</scope>
    <source>
        <strain evidence="8">CGMCC 1.15290</strain>
    </source>
</reference>
<evidence type="ECO:0000313" key="9">
    <source>
        <dbReference type="Proteomes" id="UP000627292"/>
    </source>
</evidence>
<keyword evidence="2 6" id="KW-0378">Hydrolase</keyword>
<dbReference type="Proteomes" id="UP000627292">
    <property type="component" value="Unassembled WGS sequence"/>
</dbReference>
<proteinExistence type="inferred from homology"/>
<dbReference type="InterPro" id="IPR023296">
    <property type="entry name" value="Glyco_hydro_beta-prop_sf"/>
</dbReference>
<feature type="active site" description="Proton acceptor" evidence="4">
    <location>
        <position position="36"/>
    </location>
</feature>
<dbReference type="SUPFAM" id="SSF75005">
    <property type="entry name" value="Arabinanase/levansucrase/invertase"/>
    <property type="match status" value="1"/>
</dbReference>
<sequence>MTKWLLLPLVIGFGMQAAGQSVPKYNNPILAGFYPDPSICRVDSNYYLVNSSFAYYPGLPVFQSTDLVSWKLLGHAMDRPGQLNTIGVHVSEGLFAPTIRYHKGVYYIVCTLIGKKGNFVITAKNAAGPWSDPVWLPGINGIDPSLFFDNNDSAYIVYNSVAPDNNPLWNGHRSIRMRGFNYHSLQLSGKEELIVNGGADIRQKPVWVEGPHLYHINEWYYLMCAEGGTGDRHSEVVFRSKAVDGPYLPYELNPILTQRQLDANRQAPITSSGHADLVETLDGKWYAVFLACRPYEKGYYNTGRETFLAPVTWTSDGWPVITKEKEAIQYSYPTPSGRAVKGNGAVPFTGSFTYRNNFSDTGLDKRFVFLRTVTEPWYNTTARKGFFRLQLRKENISGTGNPSFLGFRQQHHSFSATTCIEFEPKDSSDKAGLVIFQNEQHYYFLSKSLLNGLPVVQVFSSAGIGDRMQLLSTQYLPFRKKEIYLHIIQRGGQYVFAYSFDNKRWHNIHEADARLLSTADAGGFVGCVLGLYGITAETNRILDADFDWFEYTGR</sequence>
<comment type="caution">
    <text evidence="8">The sequence shown here is derived from an EMBL/GenBank/DDBJ whole genome shotgun (WGS) entry which is preliminary data.</text>
</comment>
<dbReference type="Pfam" id="PF04616">
    <property type="entry name" value="Glyco_hydro_43"/>
    <property type="match status" value="1"/>
</dbReference>
<dbReference type="PANTHER" id="PTHR42812:SF12">
    <property type="entry name" value="BETA-XYLOSIDASE-RELATED"/>
    <property type="match status" value="1"/>
</dbReference>
<name>A0A917MS41_9BACT</name>
<dbReference type="SUPFAM" id="SSF49899">
    <property type="entry name" value="Concanavalin A-like lectins/glucanases"/>
    <property type="match status" value="1"/>
</dbReference>
<feature type="active site" description="Proton donor" evidence="4">
    <location>
        <position position="209"/>
    </location>
</feature>
<evidence type="ECO:0000256" key="6">
    <source>
        <dbReference type="RuleBase" id="RU361187"/>
    </source>
</evidence>
<dbReference type="Gene3D" id="2.60.120.200">
    <property type="match status" value="1"/>
</dbReference>
<dbReference type="EMBL" id="BMIB01000001">
    <property type="protein sequence ID" value="GGH60070.1"/>
    <property type="molecule type" value="Genomic_DNA"/>
</dbReference>
<evidence type="ECO:0000256" key="1">
    <source>
        <dbReference type="ARBA" id="ARBA00009865"/>
    </source>
</evidence>
<dbReference type="InterPro" id="IPR013320">
    <property type="entry name" value="ConA-like_dom_sf"/>
</dbReference>
<feature type="site" description="Important for catalytic activity, responsible for pKa modulation of the active site Glu and correct orientation of both the proton donor and substrate" evidence="5">
    <location>
        <position position="143"/>
    </location>
</feature>
<reference evidence="8" key="2">
    <citation type="submission" date="2020-09" db="EMBL/GenBank/DDBJ databases">
        <authorList>
            <person name="Sun Q."/>
            <person name="Zhou Y."/>
        </authorList>
    </citation>
    <scope>NUCLEOTIDE SEQUENCE</scope>
    <source>
        <strain evidence="8">CGMCC 1.15290</strain>
    </source>
</reference>
<dbReference type="CDD" id="cd18617">
    <property type="entry name" value="GH43_XynB-like"/>
    <property type="match status" value="1"/>
</dbReference>
<evidence type="ECO:0000259" key="7">
    <source>
        <dbReference type="Pfam" id="PF17851"/>
    </source>
</evidence>
<evidence type="ECO:0000256" key="2">
    <source>
        <dbReference type="ARBA" id="ARBA00022801"/>
    </source>
</evidence>
<keyword evidence="3 6" id="KW-0326">Glycosidase</keyword>
<protein>
    <submittedName>
        <fullName evidence="8">Xylosidase/arabinosidase</fullName>
    </submittedName>
</protein>
<organism evidence="8 9">
    <name type="scientific">Filimonas zeae</name>
    <dbReference type="NCBI Taxonomy" id="1737353"/>
    <lineage>
        <taxon>Bacteria</taxon>
        <taxon>Pseudomonadati</taxon>
        <taxon>Bacteroidota</taxon>
        <taxon>Chitinophagia</taxon>
        <taxon>Chitinophagales</taxon>
        <taxon>Chitinophagaceae</taxon>
        <taxon>Filimonas</taxon>
    </lineage>
</organism>